<reference evidence="10 11" key="1">
    <citation type="submission" date="2012-11" db="EMBL/GenBank/DDBJ databases">
        <title>Whole genome sequence of Acidisphaera rubrifaciens HS-AP3.</title>
        <authorList>
            <person name="Azuma Y."/>
            <person name="Higashiura N."/>
            <person name="Hirakawa H."/>
            <person name="Matsushita K."/>
        </authorList>
    </citation>
    <scope>NUCLEOTIDE SEQUENCE [LARGE SCALE GENOMIC DNA]</scope>
    <source>
        <strain evidence="10 11">HS-AP3</strain>
    </source>
</reference>
<evidence type="ECO:0000256" key="2">
    <source>
        <dbReference type="ARBA" id="ARBA00022692"/>
    </source>
</evidence>
<dbReference type="InterPro" id="IPR017871">
    <property type="entry name" value="ABC_transporter-like_CS"/>
</dbReference>
<organism evidence="10 11">
    <name type="scientific">Acidisphaera rubrifaciens HS-AP3</name>
    <dbReference type="NCBI Taxonomy" id="1231350"/>
    <lineage>
        <taxon>Bacteria</taxon>
        <taxon>Pseudomonadati</taxon>
        <taxon>Pseudomonadota</taxon>
        <taxon>Alphaproteobacteria</taxon>
        <taxon>Acetobacterales</taxon>
        <taxon>Acetobacteraceae</taxon>
        <taxon>Acidisphaera</taxon>
    </lineage>
</organism>
<accession>A0A0D6P3J1</accession>
<keyword evidence="2 7" id="KW-0812">Transmembrane</keyword>
<feature type="transmembrane region" description="Helical" evidence="7">
    <location>
        <begin position="73"/>
        <end position="95"/>
    </location>
</feature>
<dbReference type="GO" id="GO:0005886">
    <property type="term" value="C:plasma membrane"/>
    <property type="evidence" value="ECO:0007669"/>
    <property type="project" value="UniProtKB-SubCell"/>
</dbReference>
<keyword evidence="6 7" id="KW-0472">Membrane</keyword>
<dbReference type="RefSeq" id="WP_048859662.1">
    <property type="nucleotide sequence ID" value="NZ_BANB01000023.1"/>
</dbReference>
<evidence type="ECO:0000313" key="11">
    <source>
        <dbReference type="Proteomes" id="UP000032680"/>
    </source>
</evidence>
<dbReference type="SUPFAM" id="SSF52540">
    <property type="entry name" value="P-loop containing nucleoside triphosphate hydrolases"/>
    <property type="match status" value="1"/>
</dbReference>
<keyword evidence="5 7" id="KW-1133">Transmembrane helix</keyword>
<dbReference type="SMART" id="SM00382">
    <property type="entry name" value="AAA"/>
    <property type="match status" value="1"/>
</dbReference>
<evidence type="ECO:0000259" key="8">
    <source>
        <dbReference type="PROSITE" id="PS50893"/>
    </source>
</evidence>
<evidence type="ECO:0000259" key="9">
    <source>
        <dbReference type="PROSITE" id="PS50929"/>
    </source>
</evidence>
<dbReference type="GO" id="GO:0034040">
    <property type="term" value="F:ATPase-coupled lipid transmembrane transporter activity"/>
    <property type="evidence" value="ECO:0007669"/>
    <property type="project" value="TreeGrafter"/>
</dbReference>
<dbReference type="CDD" id="cd03228">
    <property type="entry name" value="ABCC_MRP_Like"/>
    <property type="match status" value="1"/>
</dbReference>
<feature type="transmembrane region" description="Helical" evidence="7">
    <location>
        <begin position="142"/>
        <end position="165"/>
    </location>
</feature>
<keyword evidence="11" id="KW-1185">Reference proteome</keyword>
<feature type="transmembrane region" description="Helical" evidence="7">
    <location>
        <begin position="276"/>
        <end position="305"/>
    </location>
</feature>
<evidence type="ECO:0000256" key="3">
    <source>
        <dbReference type="ARBA" id="ARBA00022741"/>
    </source>
</evidence>
<name>A0A0D6P3J1_9PROT</name>
<dbReference type="GO" id="GO:0016887">
    <property type="term" value="F:ATP hydrolysis activity"/>
    <property type="evidence" value="ECO:0007669"/>
    <property type="project" value="InterPro"/>
</dbReference>
<dbReference type="SUPFAM" id="SSF90123">
    <property type="entry name" value="ABC transporter transmembrane region"/>
    <property type="match status" value="1"/>
</dbReference>
<keyword evidence="4 10" id="KW-0067">ATP-binding</keyword>
<evidence type="ECO:0000256" key="4">
    <source>
        <dbReference type="ARBA" id="ARBA00022840"/>
    </source>
</evidence>
<dbReference type="Gene3D" id="1.20.1560.10">
    <property type="entry name" value="ABC transporter type 1, transmembrane domain"/>
    <property type="match status" value="1"/>
</dbReference>
<evidence type="ECO:0000256" key="7">
    <source>
        <dbReference type="SAM" id="Phobius"/>
    </source>
</evidence>
<comment type="caution">
    <text evidence="10">The sequence shown here is derived from an EMBL/GenBank/DDBJ whole genome shotgun (WGS) entry which is preliminary data.</text>
</comment>
<evidence type="ECO:0000256" key="1">
    <source>
        <dbReference type="ARBA" id="ARBA00004651"/>
    </source>
</evidence>
<dbReference type="Pfam" id="PF00664">
    <property type="entry name" value="ABC_membrane"/>
    <property type="match status" value="1"/>
</dbReference>
<evidence type="ECO:0000256" key="5">
    <source>
        <dbReference type="ARBA" id="ARBA00022989"/>
    </source>
</evidence>
<comment type="subcellular location">
    <subcellularLocation>
        <location evidence="1">Cell membrane</location>
        <topology evidence="1">Multi-pass membrane protein</topology>
    </subcellularLocation>
</comment>
<feature type="domain" description="ABC transporter" evidence="8">
    <location>
        <begin position="360"/>
        <end position="589"/>
    </location>
</feature>
<dbReference type="PANTHER" id="PTHR24221">
    <property type="entry name" value="ATP-BINDING CASSETTE SUB-FAMILY B"/>
    <property type="match status" value="1"/>
</dbReference>
<gene>
    <name evidence="10" type="ORF">Asru_0023_01</name>
</gene>
<sequence>MSGRLSAAEWRAVLRLARPHVRVAPAMIALGIAASLAETTGITLVVVFLYAAMGHGARGPSPGGPLGLVSDLAARHLGGGGIVALTLGIFALIAAKAGLSLAYDVVSAGIRNRLSERVRNALHRRYLHAPYADIRRHDQGTLLNVLATASWSIADGCMSAARVVINACSVAVFGVFLFAMSWRITCVAAIGSLMLFAAMQLLSRRAHALGAETRRVNHGLAGETLATLQGMRTIRAFGQERRRQASFESASADARAIGFRLEWLYAMIQPTTEIGYFALLCVVVALAQASGISFATTLACVALLYRLQPHLRELEGHLLHVVVLGPDIRSVLALLDCGADGDSGEARAGDRRFSGLREGIRFDRVAYTHPGSREPALADASFTIAAGGRTVILGDSGAGKTTIVNLLLRLYRPDAGAILVDGVPLDRLARGDWLGRIAVAGQDVELIEGTVADNIRLARPDAAAAALRAAADVAGALDFIDGLPDGIDSWIGQQGLNLSGGQRQRIGIARAVLCDPDLLILDEATNALDAVTEARVAARLDAAFAGRTMVIVTHRAGTARPGDHVVRVQQGGVSATAEAGRPGARPARVA</sequence>
<feature type="domain" description="ABC transmembrane type-1" evidence="9">
    <location>
        <begin position="66"/>
        <end position="314"/>
    </location>
</feature>
<dbReference type="PROSITE" id="PS50929">
    <property type="entry name" value="ABC_TM1F"/>
    <property type="match status" value="1"/>
</dbReference>
<dbReference type="InterPro" id="IPR011527">
    <property type="entry name" value="ABC1_TM_dom"/>
</dbReference>
<dbReference type="PROSITE" id="PS00211">
    <property type="entry name" value="ABC_TRANSPORTER_1"/>
    <property type="match status" value="1"/>
</dbReference>
<dbReference type="GO" id="GO:0005524">
    <property type="term" value="F:ATP binding"/>
    <property type="evidence" value="ECO:0007669"/>
    <property type="project" value="UniProtKB-KW"/>
</dbReference>
<dbReference type="InterPro" id="IPR039421">
    <property type="entry name" value="Type_1_exporter"/>
</dbReference>
<dbReference type="Proteomes" id="UP000032680">
    <property type="component" value="Unassembled WGS sequence"/>
</dbReference>
<dbReference type="InterPro" id="IPR027417">
    <property type="entry name" value="P-loop_NTPase"/>
</dbReference>
<protein>
    <submittedName>
        <fullName evidence="10">ATP-binding protein</fullName>
    </submittedName>
</protein>
<feature type="transmembrane region" description="Helical" evidence="7">
    <location>
        <begin position="21"/>
        <end position="53"/>
    </location>
</feature>
<dbReference type="AlphaFoldDB" id="A0A0D6P3J1"/>
<dbReference type="PROSITE" id="PS50893">
    <property type="entry name" value="ABC_TRANSPORTER_2"/>
    <property type="match status" value="1"/>
</dbReference>
<dbReference type="InterPro" id="IPR003439">
    <property type="entry name" value="ABC_transporter-like_ATP-bd"/>
</dbReference>
<proteinExistence type="predicted"/>
<dbReference type="GO" id="GO:0140359">
    <property type="term" value="F:ABC-type transporter activity"/>
    <property type="evidence" value="ECO:0007669"/>
    <property type="project" value="InterPro"/>
</dbReference>
<dbReference type="InterPro" id="IPR003593">
    <property type="entry name" value="AAA+_ATPase"/>
</dbReference>
<keyword evidence="3" id="KW-0547">Nucleotide-binding</keyword>
<dbReference type="PANTHER" id="PTHR24221:SF654">
    <property type="entry name" value="ATP-BINDING CASSETTE SUB-FAMILY B MEMBER 6"/>
    <property type="match status" value="1"/>
</dbReference>
<dbReference type="Pfam" id="PF00005">
    <property type="entry name" value="ABC_tran"/>
    <property type="match status" value="1"/>
</dbReference>
<dbReference type="OrthoDB" id="5288404at2"/>
<dbReference type="InterPro" id="IPR036640">
    <property type="entry name" value="ABC1_TM_sf"/>
</dbReference>
<dbReference type="Gene3D" id="3.40.50.300">
    <property type="entry name" value="P-loop containing nucleotide triphosphate hydrolases"/>
    <property type="match status" value="1"/>
</dbReference>
<evidence type="ECO:0000313" key="10">
    <source>
        <dbReference type="EMBL" id="GAN75911.1"/>
    </source>
</evidence>
<evidence type="ECO:0000256" key="6">
    <source>
        <dbReference type="ARBA" id="ARBA00023136"/>
    </source>
</evidence>
<feature type="transmembrane region" description="Helical" evidence="7">
    <location>
        <begin position="171"/>
        <end position="197"/>
    </location>
</feature>
<dbReference type="EMBL" id="BANB01000023">
    <property type="protein sequence ID" value="GAN75911.1"/>
    <property type="molecule type" value="Genomic_DNA"/>
</dbReference>